<feature type="compositionally biased region" description="Basic residues" evidence="1">
    <location>
        <begin position="301"/>
        <end position="311"/>
    </location>
</feature>
<proteinExistence type="predicted"/>
<evidence type="ECO:0000313" key="3">
    <source>
        <dbReference type="Proteomes" id="UP000646548"/>
    </source>
</evidence>
<feature type="region of interest" description="Disordered" evidence="1">
    <location>
        <begin position="1"/>
        <end position="248"/>
    </location>
</feature>
<gene>
    <name evidence="2" type="ORF">FQA47_019143</name>
</gene>
<reference evidence="2" key="1">
    <citation type="journal article" name="BMC Genomics">
        <title>Long-read sequencing and de novo genome assembly of marine medaka (Oryzias melastigma).</title>
        <authorList>
            <person name="Liang P."/>
            <person name="Saqib H.S.A."/>
            <person name="Ni X."/>
            <person name="Shen Y."/>
        </authorList>
    </citation>
    <scope>NUCLEOTIDE SEQUENCE</scope>
    <source>
        <strain evidence="2">Bigg-433</strain>
    </source>
</reference>
<feature type="region of interest" description="Disordered" evidence="1">
    <location>
        <begin position="289"/>
        <end position="314"/>
    </location>
</feature>
<evidence type="ECO:0000256" key="1">
    <source>
        <dbReference type="SAM" id="MobiDB-lite"/>
    </source>
</evidence>
<evidence type="ECO:0000313" key="2">
    <source>
        <dbReference type="EMBL" id="KAF6722525.1"/>
    </source>
</evidence>
<protein>
    <submittedName>
        <fullName evidence="2">Uncharacterized protein</fullName>
    </submittedName>
</protein>
<feature type="region of interest" description="Disordered" evidence="1">
    <location>
        <begin position="341"/>
        <end position="462"/>
    </location>
</feature>
<dbReference type="Proteomes" id="UP000646548">
    <property type="component" value="Unassembled WGS sequence"/>
</dbReference>
<sequence length="462" mass="48229">MSFCGGQKLGGVKSQDEGSPPPPPPNAVRQDTPSWGRGWRPGVGGQSLRSRSSTHHGERVSCSGKALFPVRGAGKRRESSARTRTGHPQPVPPHVGDWRPPNRTCSPAASAALVPGRTRAPPRFRPFRDSSAHKSQPNPDFPETSPVCPPCERRGSPPSSTPTLSGVERALQQQENVPAPPRPHRPWPRSSPTRRGGNAPAAVSGGPGGADGHRAAATADRPRSGRNGEPSAENASKQIPFPTPPVPLALTPVDERVLTAVKVKGGGGDPPLPSVTRMLGRKSQITIQPFPDSTFAAPTERKRRGGHRPARPAKFARIGHYLQVRVPRSVGAAGRRVHRGLPISQHGSDLTTAGGAGKKTLTERVGGRGNCAGGSTGSCCRDETGSGPAAENNPAEIESKSSDPVKGTERLPPPSPAVKLIQQMRAARGGGAERGGKSPDARPSAPSPQHGGRDEPGTPPEP</sequence>
<feature type="compositionally biased region" description="Gly residues" evidence="1">
    <location>
        <begin position="367"/>
        <end position="376"/>
    </location>
</feature>
<name>A0A834F2H3_ORYME</name>
<dbReference type="EMBL" id="WKFB01000452">
    <property type="protein sequence ID" value="KAF6722525.1"/>
    <property type="molecule type" value="Genomic_DNA"/>
</dbReference>
<comment type="caution">
    <text evidence="2">The sequence shown here is derived from an EMBL/GenBank/DDBJ whole genome shotgun (WGS) entry which is preliminary data.</text>
</comment>
<feature type="compositionally biased region" description="Basic and acidic residues" evidence="1">
    <location>
        <begin position="397"/>
        <end position="409"/>
    </location>
</feature>
<feature type="compositionally biased region" description="Low complexity" evidence="1">
    <location>
        <begin position="188"/>
        <end position="204"/>
    </location>
</feature>
<organism evidence="2 3">
    <name type="scientific">Oryzias melastigma</name>
    <name type="common">Marine medaka</name>
    <dbReference type="NCBI Taxonomy" id="30732"/>
    <lineage>
        <taxon>Eukaryota</taxon>
        <taxon>Metazoa</taxon>
        <taxon>Chordata</taxon>
        <taxon>Craniata</taxon>
        <taxon>Vertebrata</taxon>
        <taxon>Euteleostomi</taxon>
        <taxon>Actinopterygii</taxon>
        <taxon>Neopterygii</taxon>
        <taxon>Teleostei</taxon>
        <taxon>Neoteleostei</taxon>
        <taxon>Acanthomorphata</taxon>
        <taxon>Ovalentaria</taxon>
        <taxon>Atherinomorphae</taxon>
        <taxon>Beloniformes</taxon>
        <taxon>Adrianichthyidae</taxon>
        <taxon>Oryziinae</taxon>
        <taxon>Oryzias</taxon>
    </lineage>
</organism>
<accession>A0A834F2H3</accession>
<dbReference type="AlphaFoldDB" id="A0A834F2H3"/>